<feature type="transmembrane region" description="Helical" evidence="14">
    <location>
        <begin position="393"/>
        <end position="412"/>
    </location>
</feature>
<dbReference type="SUPFAM" id="SSF63877">
    <property type="entry name" value="Methuselah ectodomain"/>
    <property type="match status" value="1"/>
</dbReference>
<dbReference type="PROSITE" id="PS50261">
    <property type="entry name" value="G_PROTEIN_RECEP_F2_4"/>
    <property type="match status" value="1"/>
</dbReference>
<keyword evidence="4 14" id="KW-0812">Transmembrane</keyword>
<dbReference type="Proteomes" id="UP000268350">
    <property type="component" value="Unassembled WGS sequence"/>
</dbReference>
<dbReference type="AlphaFoldDB" id="A0A3B0K053"/>
<dbReference type="FunFam" id="2.30.160.11:FF:000001">
    <property type="entry name" value="G-protein coupled receptor Mth"/>
    <property type="match status" value="1"/>
</dbReference>
<dbReference type="OrthoDB" id="6134459at2759"/>
<dbReference type="InterPro" id="IPR010596">
    <property type="entry name" value="Methuselah_N_dom"/>
</dbReference>
<dbReference type="EMBL" id="OUUW01000013">
    <property type="protein sequence ID" value="SPP87684.1"/>
    <property type="molecule type" value="Genomic_DNA"/>
</dbReference>
<proteinExistence type="inferred from homology"/>
<dbReference type="GO" id="GO:0008528">
    <property type="term" value="F:G protein-coupled peptide receptor activity"/>
    <property type="evidence" value="ECO:0007669"/>
    <property type="project" value="TreeGrafter"/>
</dbReference>
<name>A0A3B0K053_DROGU</name>
<evidence type="ECO:0000259" key="16">
    <source>
        <dbReference type="PROSITE" id="PS50261"/>
    </source>
</evidence>
<evidence type="ECO:0000256" key="12">
    <source>
        <dbReference type="ARBA" id="ARBA00023224"/>
    </source>
</evidence>
<sequence>MNNFIFGCTLLSILMAVGVQAKEIRDCDFYDTVNITSGFRTDDGSYRYENLTIPASLTGEYDYVIEHDGDKSSVARHIRGCVCKLRSCIRFCCPKEKRMRSSQCSKKENGLSYNMTMDIMRHDGTLVWKHILREMFVQQDLPLPCNDHYILDRNSPEDQWTLFENGTLLRHYDTRYLSKQEYCLQPQKMNNGTYHNYTIVPHNCVIEPSMSMAYVKSTSVIFMTITVALYLWLPRFRSLHGKCCNLYFICLAATFLLNVFSMFDVFSYSSVLCRINGNTSIFHKILITGVTQKWITFPGYAGYFAVMATFLWLSVISFDVWRRFALRRFHEFNRNRRTSFVNYNIIVWSTASLLTLGILLVDVFVKFNPQNSISPGVGEYMCWMYTDGWSAMYYFYSPLSVLILFNGIMFALTTKYIYVENKGNQQVLNQNERQRDCRNQANYRVYLRLFVIMGGTWFLEIIAFVCYMERVLENFITVADIVNCSQGIIIFVATFCNWDILKSIRKRIQDRNSTSTDFTSTSRTQESDKLGNTERN</sequence>
<evidence type="ECO:0000256" key="9">
    <source>
        <dbReference type="ARBA" id="ARBA00023157"/>
    </source>
</evidence>
<feature type="chain" id="PRO_5017285497" evidence="15">
    <location>
        <begin position="22"/>
        <end position="536"/>
    </location>
</feature>
<feature type="compositionally biased region" description="Low complexity" evidence="13">
    <location>
        <begin position="514"/>
        <end position="524"/>
    </location>
</feature>
<evidence type="ECO:0000313" key="17">
    <source>
        <dbReference type="EMBL" id="SPP87684.1"/>
    </source>
</evidence>
<dbReference type="Gene3D" id="2.170.180.11">
    <property type="entry name" value="Methuselah ectodomain, domain 2"/>
    <property type="match status" value="1"/>
</dbReference>
<feature type="transmembrane region" description="Helical" evidence="14">
    <location>
        <begin position="341"/>
        <end position="365"/>
    </location>
</feature>
<feature type="compositionally biased region" description="Basic and acidic residues" evidence="13">
    <location>
        <begin position="525"/>
        <end position="536"/>
    </location>
</feature>
<dbReference type="InterPro" id="IPR036272">
    <property type="entry name" value="Methuselah_N_sf"/>
</dbReference>
<evidence type="ECO:0000313" key="18">
    <source>
        <dbReference type="Proteomes" id="UP000268350"/>
    </source>
</evidence>
<dbReference type="GO" id="GO:0007166">
    <property type="term" value="P:cell surface receptor signaling pathway"/>
    <property type="evidence" value="ECO:0007669"/>
    <property type="project" value="InterPro"/>
</dbReference>
<dbReference type="InterPro" id="IPR023311">
    <property type="entry name" value="Methusela_ecto_dom_2"/>
</dbReference>
<gene>
    <name evidence="17" type="ORF">DGUA_6G015425</name>
</gene>
<dbReference type="CDD" id="cd00251">
    <property type="entry name" value="Mth_Ecto"/>
    <property type="match status" value="1"/>
</dbReference>
<dbReference type="InterPro" id="IPR044860">
    <property type="entry name" value="Methusela_ecto_dom_1"/>
</dbReference>
<feature type="transmembrane region" description="Helical" evidence="14">
    <location>
        <begin position="213"/>
        <end position="233"/>
    </location>
</feature>
<accession>A0A3B0K053</accession>
<keyword evidence="18" id="KW-1185">Reference proteome</keyword>
<evidence type="ECO:0000256" key="15">
    <source>
        <dbReference type="SAM" id="SignalP"/>
    </source>
</evidence>
<feature type="domain" description="G-protein coupled receptors family 2 profile 2" evidence="16">
    <location>
        <begin position="208"/>
        <end position="498"/>
    </location>
</feature>
<dbReference type="Gene3D" id="1.20.1070.10">
    <property type="entry name" value="Rhodopsin 7-helix transmembrane proteins"/>
    <property type="match status" value="1"/>
</dbReference>
<evidence type="ECO:0000256" key="1">
    <source>
        <dbReference type="ARBA" id="ARBA00004651"/>
    </source>
</evidence>
<evidence type="ECO:0000256" key="11">
    <source>
        <dbReference type="ARBA" id="ARBA00023180"/>
    </source>
</evidence>
<reference evidence="18" key="1">
    <citation type="submission" date="2018-01" db="EMBL/GenBank/DDBJ databases">
        <authorList>
            <person name="Alioto T."/>
            <person name="Alioto T."/>
        </authorList>
    </citation>
    <scope>NUCLEOTIDE SEQUENCE [LARGE SCALE GENOMIC DNA]</scope>
</reference>
<feature type="signal peptide" evidence="15">
    <location>
        <begin position="1"/>
        <end position="21"/>
    </location>
</feature>
<organism evidence="17 18">
    <name type="scientific">Drosophila guanche</name>
    <name type="common">Fruit fly</name>
    <dbReference type="NCBI Taxonomy" id="7266"/>
    <lineage>
        <taxon>Eukaryota</taxon>
        <taxon>Metazoa</taxon>
        <taxon>Ecdysozoa</taxon>
        <taxon>Arthropoda</taxon>
        <taxon>Hexapoda</taxon>
        <taxon>Insecta</taxon>
        <taxon>Pterygota</taxon>
        <taxon>Neoptera</taxon>
        <taxon>Endopterygota</taxon>
        <taxon>Diptera</taxon>
        <taxon>Brachycera</taxon>
        <taxon>Muscomorpha</taxon>
        <taxon>Ephydroidea</taxon>
        <taxon>Drosophilidae</taxon>
        <taxon>Drosophila</taxon>
        <taxon>Sophophora</taxon>
    </lineage>
</organism>
<keyword evidence="6 14" id="KW-1133">Transmembrane helix</keyword>
<keyword evidence="8 14" id="KW-0472">Membrane</keyword>
<evidence type="ECO:0000256" key="3">
    <source>
        <dbReference type="ARBA" id="ARBA00022475"/>
    </source>
</evidence>
<evidence type="ECO:0000256" key="10">
    <source>
        <dbReference type="ARBA" id="ARBA00023170"/>
    </source>
</evidence>
<keyword evidence="11" id="KW-0325">Glycoprotein</keyword>
<comment type="similarity">
    <text evidence="2">Belongs to the G-protein coupled receptor 2 family. Mth subfamily.</text>
</comment>
<comment type="subcellular location">
    <subcellularLocation>
        <location evidence="1">Cell membrane</location>
        <topology evidence="1">Multi-pass membrane protein</topology>
    </subcellularLocation>
</comment>
<dbReference type="GO" id="GO:0005886">
    <property type="term" value="C:plasma membrane"/>
    <property type="evidence" value="ECO:0007669"/>
    <property type="project" value="UniProtKB-SubCell"/>
</dbReference>
<evidence type="ECO:0000256" key="4">
    <source>
        <dbReference type="ARBA" id="ARBA00022692"/>
    </source>
</evidence>
<keyword evidence="9" id="KW-1015">Disulfide bond</keyword>
<keyword evidence="7" id="KW-0297">G-protein coupled receptor</keyword>
<feature type="transmembrane region" description="Helical" evidence="14">
    <location>
        <begin position="445"/>
        <end position="468"/>
    </location>
</feature>
<dbReference type="InterPro" id="IPR017981">
    <property type="entry name" value="GPCR_2-like_7TM"/>
</dbReference>
<feature type="region of interest" description="Disordered" evidence="13">
    <location>
        <begin position="514"/>
        <end position="536"/>
    </location>
</feature>
<evidence type="ECO:0000256" key="14">
    <source>
        <dbReference type="SAM" id="Phobius"/>
    </source>
</evidence>
<keyword evidence="5 15" id="KW-0732">Signal</keyword>
<keyword evidence="12" id="KW-0807">Transducer</keyword>
<dbReference type="PANTHER" id="PTHR47154:SF2">
    <property type="entry name" value="G-PROTEIN COUPLED RECEPTOR MTH-RELATED"/>
    <property type="match status" value="1"/>
</dbReference>
<dbReference type="Pfam" id="PF06652">
    <property type="entry name" value="Methuselah_N"/>
    <property type="match status" value="1"/>
</dbReference>
<evidence type="ECO:0000256" key="7">
    <source>
        <dbReference type="ARBA" id="ARBA00023040"/>
    </source>
</evidence>
<dbReference type="CDD" id="cd15039">
    <property type="entry name" value="7tmB3_Methuselah-like"/>
    <property type="match status" value="1"/>
</dbReference>
<feature type="transmembrane region" description="Helical" evidence="14">
    <location>
        <begin position="300"/>
        <end position="321"/>
    </location>
</feature>
<dbReference type="STRING" id="7266.A0A3B0K053"/>
<evidence type="ECO:0000256" key="5">
    <source>
        <dbReference type="ARBA" id="ARBA00022729"/>
    </source>
</evidence>
<dbReference type="Gene3D" id="2.30.160.11">
    <property type="match status" value="1"/>
</dbReference>
<keyword evidence="10 17" id="KW-0675">Receptor</keyword>
<dbReference type="InterPro" id="IPR051384">
    <property type="entry name" value="Mth_GPCR"/>
</dbReference>
<evidence type="ECO:0000256" key="8">
    <source>
        <dbReference type="ARBA" id="ARBA00023136"/>
    </source>
</evidence>
<feature type="transmembrane region" description="Helical" evidence="14">
    <location>
        <begin position="474"/>
        <end position="498"/>
    </location>
</feature>
<evidence type="ECO:0000256" key="6">
    <source>
        <dbReference type="ARBA" id="ARBA00022989"/>
    </source>
</evidence>
<evidence type="ECO:0000256" key="2">
    <source>
        <dbReference type="ARBA" id="ARBA00008979"/>
    </source>
</evidence>
<feature type="transmembrane region" description="Helical" evidence="14">
    <location>
        <begin position="245"/>
        <end position="263"/>
    </location>
</feature>
<protein>
    <submittedName>
        <fullName evidence="17">Blast:Probable G-protein coupled receptor Mth-like 11</fullName>
    </submittedName>
</protein>
<dbReference type="PANTHER" id="PTHR47154">
    <property type="entry name" value="G-PROTEIN COUPLED RECEPTOR MTH-RELATED"/>
    <property type="match status" value="1"/>
</dbReference>
<evidence type="ECO:0000256" key="13">
    <source>
        <dbReference type="SAM" id="MobiDB-lite"/>
    </source>
</evidence>
<keyword evidence="3" id="KW-1003">Cell membrane</keyword>
<dbReference type="OMA" id="WSAMYYF"/>